<dbReference type="EMBL" id="CAJNYU010001811">
    <property type="protein sequence ID" value="CAF3469776.1"/>
    <property type="molecule type" value="Genomic_DNA"/>
</dbReference>
<proteinExistence type="predicted"/>
<organism evidence="2 3">
    <name type="scientific">Rotaria socialis</name>
    <dbReference type="NCBI Taxonomy" id="392032"/>
    <lineage>
        <taxon>Eukaryota</taxon>
        <taxon>Metazoa</taxon>
        <taxon>Spiralia</taxon>
        <taxon>Gnathifera</taxon>
        <taxon>Rotifera</taxon>
        <taxon>Eurotatoria</taxon>
        <taxon>Bdelloidea</taxon>
        <taxon>Philodinida</taxon>
        <taxon>Philodinidae</taxon>
        <taxon>Rotaria</taxon>
    </lineage>
</organism>
<accession>A0A818F631</accession>
<dbReference type="InterPro" id="IPR052201">
    <property type="entry name" value="LRR-containing_regulator"/>
</dbReference>
<sequence length="94" mass="10638">YIHLHLHLQTLTKLSVGGKQIGAVGAKYFADALQNNETLKLFYLQDSNIGYTGAQYLADALRHNKTLWTVLISRMNNISSSLLEKLKQQDSRFT</sequence>
<dbReference type="PANTHER" id="PTHR24111">
    <property type="entry name" value="LEUCINE-RICH REPEAT-CONTAINING PROTEIN 34"/>
    <property type="match status" value="1"/>
</dbReference>
<dbReference type="PANTHER" id="PTHR24111:SF0">
    <property type="entry name" value="LEUCINE-RICH REPEAT-CONTAINING PROTEIN"/>
    <property type="match status" value="1"/>
</dbReference>
<evidence type="ECO:0000313" key="2">
    <source>
        <dbReference type="EMBL" id="CAF3469776.1"/>
    </source>
</evidence>
<dbReference type="InterPro" id="IPR001611">
    <property type="entry name" value="Leu-rich_rpt"/>
</dbReference>
<reference evidence="2" key="1">
    <citation type="submission" date="2021-02" db="EMBL/GenBank/DDBJ databases">
        <authorList>
            <person name="Nowell W R."/>
        </authorList>
    </citation>
    <scope>NUCLEOTIDE SEQUENCE</scope>
</reference>
<comment type="caution">
    <text evidence="2">The sequence shown here is derived from an EMBL/GenBank/DDBJ whole genome shotgun (WGS) entry which is preliminary data.</text>
</comment>
<dbReference type="Pfam" id="PF13516">
    <property type="entry name" value="LRR_6"/>
    <property type="match status" value="2"/>
</dbReference>
<evidence type="ECO:0000256" key="1">
    <source>
        <dbReference type="ARBA" id="ARBA00022737"/>
    </source>
</evidence>
<dbReference type="Proteomes" id="UP000663869">
    <property type="component" value="Unassembled WGS sequence"/>
</dbReference>
<dbReference type="SUPFAM" id="SSF52047">
    <property type="entry name" value="RNI-like"/>
    <property type="match status" value="1"/>
</dbReference>
<protein>
    <submittedName>
        <fullName evidence="2">Uncharacterized protein</fullName>
    </submittedName>
</protein>
<keyword evidence="1" id="KW-0677">Repeat</keyword>
<dbReference type="AlphaFoldDB" id="A0A818F631"/>
<dbReference type="InterPro" id="IPR032675">
    <property type="entry name" value="LRR_dom_sf"/>
</dbReference>
<name>A0A818F631_9BILA</name>
<gene>
    <name evidence="2" type="ORF">FME351_LOCUS14737</name>
</gene>
<evidence type="ECO:0000313" key="3">
    <source>
        <dbReference type="Proteomes" id="UP000663869"/>
    </source>
</evidence>
<dbReference type="Gene3D" id="3.80.10.10">
    <property type="entry name" value="Ribonuclease Inhibitor"/>
    <property type="match status" value="1"/>
</dbReference>
<dbReference type="SMART" id="SM00368">
    <property type="entry name" value="LRR_RI"/>
    <property type="match status" value="2"/>
</dbReference>
<feature type="non-terminal residue" evidence="2">
    <location>
        <position position="1"/>
    </location>
</feature>